<dbReference type="EMBL" id="CP002085">
    <property type="protein sequence ID" value="ADK84414.1"/>
    <property type="molecule type" value="Genomic_DNA"/>
</dbReference>
<dbReference type="STRING" id="644282.Deba_1046"/>
<dbReference type="AlphaFoldDB" id="E1QIJ1"/>
<dbReference type="InterPro" id="IPR029063">
    <property type="entry name" value="SAM-dependent_MTases_sf"/>
</dbReference>
<dbReference type="eggNOG" id="COG4122">
    <property type="taxonomic scope" value="Bacteria"/>
</dbReference>
<dbReference type="HOGENOM" id="CLU_090900_0_0_7"/>
<organism evidence="1 2">
    <name type="scientific">Desulfarculus baarsii (strain ATCC 33931 / DSM 2075 / LMG 7858 / VKM B-1802 / 2st14)</name>
    <dbReference type="NCBI Taxonomy" id="644282"/>
    <lineage>
        <taxon>Bacteria</taxon>
        <taxon>Pseudomonadati</taxon>
        <taxon>Thermodesulfobacteriota</taxon>
        <taxon>Desulfarculia</taxon>
        <taxon>Desulfarculales</taxon>
        <taxon>Desulfarculaceae</taxon>
        <taxon>Desulfarculus</taxon>
    </lineage>
</organism>
<sequence length="214" mass="23647">MTFDPGIISGVRGFMDDDEAKRLHLIAIEASKLGPCLEVGSYCGKSTICLGLACRQNGGVLFALDHHRGNEEQQPGQEYFDPETFDQRSGRIDTFGEFRANIEAAGLTDTVAPLVCPSAVAARQWATPLGLVFIDGGHSLEAAYRDYINWSRHLRPGGYLLFHDIFENPAEGGQAPYLVYQMAMASRQFEELERTKSLRVLRRLPCEATPPIGL</sequence>
<gene>
    <name evidence="1" type="ordered locus">Deba_1046</name>
</gene>
<dbReference type="SUPFAM" id="SSF53335">
    <property type="entry name" value="S-adenosyl-L-methionine-dependent methyltransferases"/>
    <property type="match status" value="1"/>
</dbReference>
<accession>E1QIJ1</accession>
<dbReference type="Gene3D" id="3.40.50.150">
    <property type="entry name" value="Vaccinia Virus protein VP39"/>
    <property type="match status" value="1"/>
</dbReference>
<dbReference type="OrthoDB" id="5458825at2"/>
<dbReference type="Pfam" id="PF13578">
    <property type="entry name" value="Methyltransf_24"/>
    <property type="match status" value="1"/>
</dbReference>
<reference evidence="1 2" key="1">
    <citation type="journal article" date="2010" name="Stand. Genomic Sci.">
        <title>Complete genome sequence of Desulfarculus baarsii type strain (2st14).</title>
        <authorList>
            <person name="Sun H."/>
            <person name="Spring S."/>
            <person name="Lapidus A."/>
            <person name="Davenport K."/>
            <person name="Del Rio T.G."/>
            <person name="Tice H."/>
            <person name="Nolan M."/>
            <person name="Copeland A."/>
            <person name="Cheng J.F."/>
            <person name="Lucas S."/>
            <person name="Tapia R."/>
            <person name="Goodwin L."/>
            <person name="Pitluck S."/>
            <person name="Ivanova N."/>
            <person name="Pagani I."/>
            <person name="Mavromatis K."/>
            <person name="Ovchinnikova G."/>
            <person name="Pati A."/>
            <person name="Chen A."/>
            <person name="Palaniappan K."/>
            <person name="Hauser L."/>
            <person name="Chang Y.J."/>
            <person name="Jeffries C.D."/>
            <person name="Detter J.C."/>
            <person name="Han C."/>
            <person name="Rohde M."/>
            <person name="Brambilla E."/>
            <person name="Goker M."/>
            <person name="Woyke T."/>
            <person name="Bristow J."/>
            <person name="Eisen J.A."/>
            <person name="Markowitz V."/>
            <person name="Hugenholtz P."/>
            <person name="Kyrpides N.C."/>
            <person name="Klenk H.P."/>
            <person name="Land M."/>
        </authorList>
    </citation>
    <scope>NUCLEOTIDE SEQUENCE [LARGE SCALE GENOMIC DNA]</scope>
    <source>
        <strain evidence="2">ATCC 33931 / DSM 2075 / LMG 7858 / VKM B-1802 / 2st14</strain>
    </source>
</reference>
<evidence type="ECO:0000313" key="1">
    <source>
        <dbReference type="EMBL" id="ADK84414.1"/>
    </source>
</evidence>
<evidence type="ECO:0008006" key="3">
    <source>
        <dbReference type="Google" id="ProtNLM"/>
    </source>
</evidence>
<dbReference type="KEGG" id="dbr:Deba_1046"/>
<protein>
    <recommendedName>
        <fullName evidence="3">Class I SAM-dependent methyltransferase</fullName>
    </recommendedName>
</protein>
<dbReference type="Proteomes" id="UP000009047">
    <property type="component" value="Chromosome"/>
</dbReference>
<dbReference type="RefSeq" id="WP_013257868.1">
    <property type="nucleotide sequence ID" value="NC_014365.1"/>
</dbReference>
<name>E1QIJ1_DESB2</name>
<keyword evidence="2" id="KW-1185">Reference proteome</keyword>
<evidence type="ECO:0000313" key="2">
    <source>
        <dbReference type="Proteomes" id="UP000009047"/>
    </source>
</evidence>
<proteinExistence type="predicted"/>